<proteinExistence type="predicted"/>
<evidence type="ECO:0000313" key="2">
    <source>
        <dbReference type="Proteomes" id="UP000069850"/>
    </source>
</evidence>
<sequence length="45" mass="5214">MEPCLFRHGKIGVGLQSDGAGNWLQWSHVFSDMVRFKAYQRFTVL</sequence>
<reference evidence="1 2" key="1">
    <citation type="submission" date="2016-01" db="EMBL/GenBank/DDBJ databases">
        <authorList>
            <person name="Manzoor S."/>
        </authorList>
    </citation>
    <scope>NUCLEOTIDE SEQUENCE [LARGE SCALE GENOMIC DNA]</scope>
    <source>
        <strain evidence="1">Methanoculleus sp MAB1</strain>
    </source>
</reference>
<dbReference type="EMBL" id="LT158599">
    <property type="protein sequence ID" value="CVK34485.1"/>
    <property type="molecule type" value="Genomic_DNA"/>
</dbReference>
<dbReference type="KEGG" id="mema:MMAB1_3272"/>
<protein>
    <submittedName>
        <fullName evidence="1">Uncharacterized protein</fullName>
    </submittedName>
</protein>
<dbReference type="AlphaFoldDB" id="A0A0X8XYG9"/>
<evidence type="ECO:0000313" key="1">
    <source>
        <dbReference type="EMBL" id="CVK34485.1"/>
    </source>
</evidence>
<gene>
    <name evidence="1" type="ORF">MMAB1_3272</name>
</gene>
<accession>A0A0X8XYG9</accession>
<name>A0A0X8XYG9_9EURY</name>
<organism evidence="1 2">
    <name type="scientific">Methanoculleus bourgensis</name>
    <dbReference type="NCBI Taxonomy" id="83986"/>
    <lineage>
        <taxon>Archaea</taxon>
        <taxon>Methanobacteriati</taxon>
        <taxon>Methanobacteriota</taxon>
        <taxon>Stenosarchaea group</taxon>
        <taxon>Methanomicrobia</taxon>
        <taxon>Methanomicrobiales</taxon>
        <taxon>Methanomicrobiaceae</taxon>
        <taxon>Methanoculleus</taxon>
    </lineage>
</organism>
<dbReference type="Proteomes" id="UP000069850">
    <property type="component" value="Chromosome 1"/>
</dbReference>